<protein>
    <submittedName>
        <fullName evidence="2">Uncharacterized protein</fullName>
    </submittedName>
</protein>
<dbReference type="AlphaFoldDB" id="A0A919A635"/>
<accession>A0A919A635</accession>
<organism evidence="2 3">
    <name type="scientific">Streptomyces fumanus</name>
    <dbReference type="NCBI Taxonomy" id="67302"/>
    <lineage>
        <taxon>Bacteria</taxon>
        <taxon>Bacillati</taxon>
        <taxon>Actinomycetota</taxon>
        <taxon>Actinomycetes</taxon>
        <taxon>Kitasatosporales</taxon>
        <taxon>Streptomycetaceae</taxon>
        <taxon>Streptomyces</taxon>
    </lineage>
</organism>
<evidence type="ECO:0000313" key="2">
    <source>
        <dbReference type="EMBL" id="GHE89517.1"/>
    </source>
</evidence>
<feature type="transmembrane region" description="Helical" evidence="1">
    <location>
        <begin position="53"/>
        <end position="72"/>
    </location>
</feature>
<sequence length="142" mass="15510">MAHAAPVSSGATPDVFGPRAHLVAKWALPVVLGLIFGFWAAANRRYGGPITGWNLLFGWLCALVFVVAYAVVREVARRLPCERHAMLWAAFTGVATGFLISQSPYVSLLRAVIPALAAALGVFVMLFYRYYTRADMADRHVT</sequence>
<keyword evidence="3" id="KW-1185">Reference proteome</keyword>
<feature type="transmembrane region" description="Helical" evidence="1">
    <location>
        <begin position="22"/>
        <end position="41"/>
    </location>
</feature>
<evidence type="ECO:0000256" key="1">
    <source>
        <dbReference type="SAM" id="Phobius"/>
    </source>
</evidence>
<dbReference type="EMBL" id="BNBI01000002">
    <property type="protein sequence ID" value="GHE89517.1"/>
    <property type="molecule type" value="Genomic_DNA"/>
</dbReference>
<gene>
    <name evidence="2" type="ORF">GCM10018772_11650</name>
</gene>
<comment type="caution">
    <text evidence="2">The sequence shown here is derived from an EMBL/GenBank/DDBJ whole genome shotgun (WGS) entry which is preliminary data.</text>
</comment>
<evidence type="ECO:0000313" key="3">
    <source>
        <dbReference type="Proteomes" id="UP000630718"/>
    </source>
</evidence>
<dbReference type="RefSeq" id="WP_190203016.1">
    <property type="nucleotide sequence ID" value="NZ_BNBI01000002.1"/>
</dbReference>
<keyword evidence="1" id="KW-1133">Transmembrane helix</keyword>
<name>A0A919A635_9ACTN</name>
<keyword evidence="1" id="KW-0812">Transmembrane</keyword>
<feature type="transmembrane region" description="Helical" evidence="1">
    <location>
        <begin position="84"/>
        <end position="105"/>
    </location>
</feature>
<feature type="transmembrane region" description="Helical" evidence="1">
    <location>
        <begin position="111"/>
        <end position="131"/>
    </location>
</feature>
<reference evidence="2" key="1">
    <citation type="journal article" date="2014" name="Int. J. Syst. Evol. Microbiol.">
        <title>Complete genome sequence of Corynebacterium casei LMG S-19264T (=DSM 44701T), isolated from a smear-ripened cheese.</title>
        <authorList>
            <consortium name="US DOE Joint Genome Institute (JGI-PGF)"/>
            <person name="Walter F."/>
            <person name="Albersmeier A."/>
            <person name="Kalinowski J."/>
            <person name="Ruckert C."/>
        </authorList>
    </citation>
    <scope>NUCLEOTIDE SEQUENCE</scope>
    <source>
        <strain evidence="2">JCM 4477</strain>
    </source>
</reference>
<proteinExistence type="predicted"/>
<reference evidence="2" key="2">
    <citation type="submission" date="2020-09" db="EMBL/GenBank/DDBJ databases">
        <authorList>
            <person name="Sun Q."/>
            <person name="Ohkuma M."/>
        </authorList>
    </citation>
    <scope>NUCLEOTIDE SEQUENCE</scope>
    <source>
        <strain evidence="2">JCM 4477</strain>
    </source>
</reference>
<dbReference type="Proteomes" id="UP000630718">
    <property type="component" value="Unassembled WGS sequence"/>
</dbReference>
<keyword evidence="1" id="KW-0472">Membrane</keyword>